<gene>
    <name evidence="2" type="ORF">SAMN04489747_1881</name>
</gene>
<name>A0A1G6Y2S9_9ACTN</name>
<dbReference type="Pfam" id="PF00102">
    <property type="entry name" value="Y_phosphatase"/>
    <property type="match status" value="1"/>
</dbReference>
<dbReference type="Proteomes" id="UP000198546">
    <property type="component" value="Chromosome i"/>
</dbReference>
<evidence type="ECO:0000313" key="2">
    <source>
        <dbReference type="EMBL" id="SDD84650.1"/>
    </source>
</evidence>
<dbReference type="EMBL" id="LT629688">
    <property type="protein sequence ID" value="SDD84650.1"/>
    <property type="molecule type" value="Genomic_DNA"/>
</dbReference>
<dbReference type="PROSITE" id="PS50056">
    <property type="entry name" value="TYR_PHOSPHATASE_2"/>
    <property type="match status" value="1"/>
</dbReference>
<organism evidence="2 3">
    <name type="scientific">Auraticoccus monumenti</name>
    <dbReference type="NCBI Taxonomy" id="675864"/>
    <lineage>
        <taxon>Bacteria</taxon>
        <taxon>Bacillati</taxon>
        <taxon>Actinomycetota</taxon>
        <taxon>Actinomycetes</taxon>
        <taxon>Propionibacteriales</taxon>
        <taxon>Propionibacteriaceae</taxon>
        <taxon>Auraticoccus</taxon>
    </lineage>
</organism>
<dbReference type="Gene3D" id="3.90.190.10">
    <property type="entry name" value="Protein tyrosine phosphatase superfamily"/>
    <property type="match status" value="1"/>
</dbReference>
<feature type="domain" description="Tyrosine specific protein phosphatases" evidence="1">
    <location>
        <begin position="67"/>
        <end position="121"/>
    </location>
</feature>
<reference evidence="2 3" key="1">
    <citation type="submission" date="2016-10" db="EMBL/GenBank/DDBJ databases">
        <authorList>
            <person name="de Groot N.N."/>
        </authorList>
    </citation>
    <scope>NUCLEOTIDE SEQUENCE [LARGE SCALE GENOMIC DNA]</scope>
    <source>
        <strain evidence="2 3">MON 2.2</strain>
    </source>
</reference>
<dbReference type="OrthoDB" id="2629679at2"/>
<dbReference type="InterPro" id="IPR000387">
    <property type="entry name" value="Tyr_Pase_dom"/>
</dbReference>
<dbReference type="InterPro" id="IPR029021">
    <property type="entry name" value="Prot-tyrosine_phosphatase-like"/>
</dbReference>
<dbReference type="GO" id="GO:0004725">
    <property type="term" value="F:protein tyrosine phosphatase activity"/>
    <property type="evidence" value="ECO:0007669"/>
    <property type="project" value="InterPro"/>
</dbReference>
<dbReference type="InterPro" id="IPR000242">
    <property type="entry name" value="PTP_cat"/>
</dbReference>
<protein>
    <submittedName>
        <fullName evidence="2">Protein-tyrosine phosphatase</fullName>
    </submittedName>
</protein>
<evidence type="ECO:0000259" key="1">
    <source>
        <dbReference type="PROSITE" id="PS50056"/>
    </source>
</evidence>
<sequence length="145" mass="16045">MTGWGPESGVVELPDGRRVRATGLRRPRGDVPPPDLAVYLLGRDPQVRGWPYRWVRWRDFGVPAATEDALDALREAHRRAEGERVEFACGGGVGRTGTAFAALAVLSGVDVDDAVGWVREHHHRRAVETRGQRRWLAEVAPLLHG</sequence>
<keyword evidence="3" id="KW-1185">Reference proteome</keyword>
<dbReference type="STRING" id="675864.SAMN04489747_1881"/>
<accession>A0A1G6Y2S9</accession>
<dbReference type="RefSeq" id="WP_090592663.1">
    <property type="nucleotide sequence ID" value="NZ_LT629688.1"/>
</dbReference>
<dbReference type="AlphaFoldDB" id="A0A1G6Y2S9"/>
<proteinExistence type="predicted"/>
<evidence type="ECO:0000313" key="3">
    <source>
        <dbReference type="Proteomes" id="UP000198546"/>
    </source>
</evidence>
<dbReference type="SUPFAM" id="SSF52799">
    <property type="entry name" value="(Phosphotyrosine protein) phosphatases II"/>
    <property type="match status" value="1"/>
</dbReference>